<evidence type="ECO:0000256" key="1">
    <source>
        <dbReference type="ARBA" id="ARBA00007865"/>
    </source>
</evidence>
<name>A0A5C3R8R0_9AGAR</name>
<gene>
    <name evidence="2" type="ORF">BDV98DRAFT_496685</name>
</gene>
<reference evidence="2 3" key="1">
    <citation type="journal article" date="2019" name="Nat. Ecol. Evol.">
        <title>Megaphylogeny resolves global patterns of mushroom evolution.</title>
        <authorList>
            <person name="Varga T."/>
            <person name="Krizsan K."/>
            <person name="Foldi C."/>
            <person name="Dima B."/>
            <person name="Sanchez-Garcia M."/>
            <person name="Sanchez-Ramirez S."/>
            <person name="Szollosi G.J."/>
            <person name="Szarkandi J.G."/>
            <person name="Papp V."/>
            <person name="Albert L."/>
            <person name="Andreopoulos W."/>
            <person name="Angelini C."/>
            <person name="Antonin V."/>
            <person name="Barry K.W."/>
            <person name="Bougher N.L."/>
            <person name="Buchanan P."/>
            <person name="Buyck B."/>
            <person name="Bense V."/>
            <person name="Catcheside P."/>
            <person name="Chovatia M."/>
            <person name="Cooper J."/>
            <person name="Damon W."/>
            <person name="Desjardin D."/>
            <person name="Finy P."/>
            <person name="Geml J."/>
            <person name="Haridas S."/>
            <person name="Hughes K."/>
            <person name="Justo A."/>
            <person name="Karasinski D."/>
            <person name="Kautmanova I."/>
            <person name="Kiss B."/>
            <person name="Kocsube S."/>
            <person name="Kotiranta H."/>
            <person name="LaButti K.M."/>
            <person name="Lechner B.E."/>
            <person name="Liimatainen K."/>
            <person name="Lipzen A."/>
            <person name="Lukacs Z."/>
            <person name="Mihaltcheva S."/>
            <person name="Morgado L.N."/>
            <person name="Niskanen T."/>
            <person name="Noordeloos M.E."/>
            <person name="Ohm R.A."/>
            <person name="Ortiz-Santana B."/>
            <person name="Ovrebo C."/>
            <person name="Racz N."/>
            <person name="Riley R."/>
            <person name="Savchenko A."/>
            <person name="Shiryaev A."/>
            <person name="Soop K."/>
            <person name="Spirin V."/>
            <person name="Szebenyi C."/>
            <person name="Tomsovsky M."/>
            <person name="Tulloss R.E."/>
            <person name="Uehling J."/>
            <person name="Grigoriev I.V."/>
            <person name="Vagvolgyi C."/>
            <person name="Papp T."/>
            <person name="Martin F.M."/>
            <person name="Miettinen O."/>
            <person name="Hibbett D.S."/>
            <person name="Nagy L.G."/>
        </authorList>
    </citation>
    <scope>NUCLEOTIDE SEQUENCE [LARGE SCALE GENOMIC DNA]</scope>
    <source>
        <strain evidence="2 3">CBS 309.79</strain>
    </source>
</reference>
<dbReference type="InterPro" id="IPR007325">
    <property type="entry name" value="KFase/CYL"/>
</dbReference>
<dbReference type="InterPro" id="IPR037175">
    <property type="entry name" value="KFase_sf"/>
</dbReference>
<dbReference type="SUPFAM" id="SSF102198">
    <property type="entry name" value="Putative cyclase"/>
    <property type="match status" value="1"/>
</dbReference>
<dbReference type="GO" id="GO:0004061">
    <property type="term" value="F:arylformamidase activity"/>
    <property type="evidence" value="ECO:0007669"/>
    <property type="project" value="InterPro"/>
</dbReference>
<accession>A0A5C3R8R0</accession>
<evidence type="ECO:0000313" key="2">
    <source>
        <dbReference type="EMBL" id="TFL07884.1"/>
    </source>
</evidence>
<keyword evidence="3" id="KW-1185">Reference proteome</keyword>
<dbReference type="Gene3D" id="3.50.30.50">
    <property type="entry name" value="Putative cyclase"/>
    <property type="match status" value="1"/>
</dbReference>
<dbReference type="PANTHER" id="PTHR34861:SF10">
    <property type="entry name" value="CYCLASE"/>
    <property type="match status" value="1"/>
</dbReference>
<dbReference type="EMBL" id="ML178814">
    <property type="protein sequence ID" value="TFL07884.1"/>
    <property type="molecule type" value="Genomic_DNA"/>
</dbReference>
<evidence type="ECO:0000313" key="3">
    <source>
        <dbReference type="Proteomes" id="UP000305067"/>
    </source>
</evidence>
<dbReference type="Pfam" id="PF04199">
    <property type="entry name" value="Cyclase"/>
    <property type="match status" value="1"/>
</dbReference>
<dbReference type="AlphaFoldDB" id="A0A5C3R8R0"/>
<protein>
    <submittedName>
        <fullName evidence="2">Putative cyclase-domain-containing protein</fullName>
    </submittedName>
</protein>
<dbReference type="Proteomes" id="UP000305067">
    <property type="component" value="Unassembled WGS sequence"/>
</dbReference>
<dbReference type="PANTHER" id="PTHR34861">
    <property type="match status" value="1"/>
</dbReference>
<organism evidence="2 3">
    <name type="scientific">Pterulicium gracile</name>
    <dbReference type="NCBI Taxonomy" id="1884261"/>
    <lineage>
        <taxon>Eukaryota</taxon>
        <taxon>Fungi</taxon>
        <taxon>Dikarya</taxon>
        <taxon>Basidiomycota</taxon>
        <taxon>Agaricomycotina</taxon>
        <taxon>Agaricomycetes</taxon>
        <taxon>Agaricomycetidae</taxon>
        <taxon>Agaricales</taxon>
        <taxon>Pleurotineae</taxon>
        <taxon>Pterulaceae</taxon>
        <taxon>Pterulicium</taxon>
    </lineage>
</organism>
<sequence>MSNSKQQQFSSKKWDALPKFDELPAFKNYKGCAWTVWGENDQLGTINLLTDEVVQRAASEEIKTGKCVSLNWPIQYPANPMFGRKPADVHMMQKEGTQKMVRDDELHINTQSGSQWDGLRHFACLTEGVFYNNTPVDSLPAGRIAIDDPSNIDPALLKIGIQNWADHGICSRGVLLDLVQYYTGALPYDPWSTHGITVPELEAVAKKQGVTFRQGDILLLRVGFTQKYYQVSTEARSELGEKKETFAGIEQSDDMKRFLWNNHFAAVASDQPALERWPAPGPGQFLHELPSTTRSLWGMPIAGEMFDLEKLSEVCAQTGRYTFFFSSWPLNILGGCASPPNAAAYF</sequence>
<comment type="similarity">
    <text evidence="1">Belongs to the Cyclase 1 superfamily.</text>
</comment>
<dbReference type="OrthoDB" id="5396at2759"/>
<proteinExistence type="inferred from homology"/>
<dbReference type="GO" id="GO:0019441">
    <property type="term" value="P:L-tryptophan catabolic process to kynurenine"/>
    <property type="evidence" value="ECO:0007669"/>
    <property type="project" value="InterPro"/>
</dbReference>